<dbReference type="EMBL" id="CM042024">
    <property type="protein sequence ID" value="KAI3811736.1"/>
    <property type="molecule type" value="Genomic_DNA"/>
</dbReference>
<sequence>MKLAAKFNPKNLFKSKKNRNGTVSRSESSSFNSSVTTSSASPDSTHHHKSKSTGVATPTSVLPTHSHEISSGEWSEISGDVQFELVQAFRIIDADADGRITRSELEALLSRIGGDEPISPEELRLMIDEIDGEDDGSISLEEFGVVVSSAFGPPSCADEIRGAFEFFDTDGDGMITAEELLAVFKSIGDGYCTLEDCRRMVSSVDLNGDGFVCFEDFRRMMEEQR</sequence>
<evidence type="ECO:0000313" key="2">
    <source>
        <dbReference type="Proteomes" id="UP001056120"/>
    </source>
</evidence>
<dbReference type="Proteomes" id="UP001056120">
    <property type="component" value="Linkage Group LG07"/>
</dbReference>
<proteinExistence type="predicted"/>
<gene>
    <name evidence="1" type="ORF">L1987_21465</name>
</gene>
<reference evidence="2" key="1">
    <citation type="journal article" date="2022" name="Mol. Ecol. Resour.">
        <title>The genomes of chicory, endive, great burdock and yacon provide insights into Asteraceae palaeo-polyploidization history and plant inulin production.</title>
        <authorList>
            <person name="Fan W."/>
            <person name="Wang S."/>
            <person name="Wang H."/>
            <person name="Wang A."/>
            <person name="Jiang F."/>
            <person name="Liu H."/>
            <person name="Zhao H."/>
            <person name="Xu D."/>
            <person name="Zhang Y."/>
        </authorList>
    </citation>
    <scope>NUCLEOTIDE SEQUENCE [LARGE SCALE GENOMIC DNA]</scope>
    <source>
        <strain evidence="2">cv. Yunnan</strain>
    </source>
</reference>
<keyword evidence="2" id="KW-1185">Reference proteome</keyword>
<name>A0ACB9IW65_9ASTR</name>
<accession>A0ACB9IW65</accession>
<organism evidence="1 2">
    <name type="scientific">Smallanthus sonchifolius</name>
    <dbReference type="NCBI Taxonomy" id="185202"/>
    <lineage>
        <taxon>Eukaryota</taxon>
        <taxon>Viridiplantae</taxon>
        <taxon>Streptophyta</taxon>
        <taxon>Embryophyta</taxon>
        <taxon>Tracheophyta</taxon>
        <taxon>Spermatophyta</taxon>
        <taxon>Magnoliopsida</taxon>
        <taxon>eudicotyledons</taxon>
        <taxon>Gunneridae</taxon>
        <taxon>Pentapetalae</taxon>
        <taxon>asterids</taxon>
        <taxon>campanulids</taxon>
        <taxon>Asterales</taxon>
        <taxon>Asteraceae</taxon>
        <taxon>Asteroideae</taxon>
        <taxon>Heliantheae alliance</taxon>
        <taxon>Millerieae</taxon>
        <taxon>Smallanthus</taxon>
    </lineage>
</organism>
<protein>
    <submittedName>
        <fullName evidence="1">Uncharacterized protein</fullName>
    </submittedName>
</protein>
<comment type="caution">
    <text evidence="1">The sequence shown here is derived from an EMBL/GenBank/DDBJ whole genome shotgun (WGS) entry which is preliminary data.</text>
</comment>
<evidence type="ECO:0000313" key="1">
    <source>
        <dbReference type="EMBL" id="KAI3811736.1"/>
    </source>
</evidence>
<reference evidence="1 2" key="2">
    <citation type="journal article" date="2022" name="Mol. Ecol. Resour.">
        <title>The genomes of chicory, endive, great burdock and yacon provide insights into Asteraceae paleo-polyploidization history and plant inulin production.</title>
        <authorList>
            <person name="Fan W."/>
            <person name="Wang S."/>
            <person name="Wang H."/>
            <person name="Wang A."/>
            <person name="Jiang F."/>
            <person name="Liu H."/>
            <person name="Zhao H."/>
            <person name="Xu D."/>
            <person name="Zhang Y."/>
        </authorList>
    </citation>
    <scope>NUCLEOTIDE SEQUENCE [LARGE SCALE GENOMIC DNA]</scope>
    <source>
        <strain evidence="2">cv. Yunnan</strain>
        <tissue evidence="1">Leaves</tissue>
    </source>
</reference>